<dbReference type="GO" id="GO:0000166">
    <property type="term" value="F:nucleotide binding"/>
    <property type="evidence" value="ECO:0007669"/>
    <property type="project" value="InterPro"/>
</dbReference>
<dbReference type="SUPFAM" id="SSF51735">
    <property type="entry name" value="NAD(P)-binding Rossmann-fold domains"/>
    <property type="match status" value="1"/>
</dbReference>
<reference evidence="3" key="1">
    <citation type="submission" date="2018-05" db="EMBL/GenBank/DDBJ databases">
        <authorList>
            <person name="Lanie J.A."/>
            <person name="Ng W.-L."/>
            <person name="Kazmierczak K.M."/>
            <person name="Andrzejewski T.M."/>
            <person name="Davidsen T.M."/>
            <person name="Wayne K.J."/>
            <person name="Tettelin H."/>
            <person name="Glass J.I."/>
            <person name="Rusch D."/>
            <person name="Podicherti R."/>
            <person name="Tsui H.-C.T."/>
            <person name="Winkler M.E."/>
        </authorList>
    </citation>
    <scope>NUCLEOTIDE SEQUENCE</scope>
</reference>
<feature type="domain" description="GFO/IDH/MocA-like oxidoreductase" evidence="2">
    <location>
        <begin position="146"/>
        <end position="205"/>
    </location>
</feature>
<dbReference type="Pfam" id="PF01408">
    <property type="entry name" value="GFO_IDH_MocA"/>
    <property type="match status" value="1"/>
</dbReference>
<dbReference type="AlphaFoldDB" id="A0A382L201"/>
<name>A0A382L201_9ZZZZ</name>
<dbReference type="InterPro" id="IPR036291">
    <property type="entry name" value="NAD(P)-bd_dom_sf"/>
</dbReference>
<evidence type="ECO:0000259" key="2">
    <source>
        <dbReference type="Pfam" id="PF22725"/>
    </source>
</evidence>
<dbReference type="EMBL" id="UINC01084205">
    <property type="protein sequence ID" value="SVC30629.1"/>
    <property type="molecule type" value="Genomic_DNA"/>
</dbReference>
<evidence type="ECO:0000259" key="1">
    <source>
        <dbReference type="Pfam" id="PF01408"/>
    </source>
</evidence>
<dbReference type="InterPro" id="IPR000683">
    <property type="entry name" value="Gfo/Idh/MocA-like_OxRdtase_N"/>
</dbReference>
<dbReference type="PANTHER" id="PTHR43377:SF1">
    <property type="entry name" value="BILIVERDIN REDUCTASE A"/>
    <property type="match status" value="1"/>
</dbReference>
<protein>
    <submittedName>
        <fullName evidence="3">Uncharacterized protein</fullName>
    </submittedName>
</protein>
<dbReference type="Gene3D" id="3.40.50.720">
    <property type="entry name" value="NAD(P)-binding Rossmann-like Domain"/>
    <property type="match status" value="1"/>
</dbReference>
<accession>A0A382L201</accession>
<dbReference type="Pfam" id="PF22725">
    <property type="entry name" value="GFO_IDH_MocA_C3"/>
    <property type="match status" value="1"/>
</dbReference>
<evidence type="ECO:0000313" key="3">
    <source>
        <dbReference type="EMBL" id="SVC30629.1"/>
    </source>
</evidence>
<dbReference type="InterPro" id="IPR055170">
    <property type="entry name" value="GFO_IDH_MocA-like_dom"/>
</dbReference>
<feature type="non-terminal residue" evidence="3">
    <location>
        <position position="214"/>
    </location>
</feature>
<dbReference type="SUPFAM" id="SSF55347">
    <property type="entry name" value="Glyceraldehyde-3-phosphate dehydrogenase-like, C-terminal domain"/>
    <property type="match status" value="1"/>
</dbReference>
<dbReference type="PANTHER" id="PTHR43377">
    <property type="entry name" value="BILIVERDIN REDUCTASE A"/>
    <property type="match status" value="1"/>
</dbReference>
<gene>
    <name evidence="3" type="ORF">METZ01_LOCUS283483</name>
</gene>
<feature type="domain" description="Gfo/Idh/MocA-like oxidoreductase N-terminal" evidence="1">
    <location>
        <begin position="1"/>
        <end position="106"/>
    </location>
</feature>
<dbReference type="InterPro" id="IPR051450">
    <property type="entry name" value="Gfo/Idh/MocA_Oxidoreductases"/>
</dbReference>
<dbReference type="Gene3D" id="3.30.360.10">
    <property type="entry name" value="Dihydrodipicolinate Reductase, domain 2"/>
    <property type="match status" value="1"/>
</dbReference>
<organism evidence="3">
    <name type="scientific">marine metagenome</name>
    <dbReference type="NCBI Taxonomy" id="408172"/>
    <lineage>
        <taxon>unclassified sequences</taxon>
        <taxon>metagenomes</taxon>
        <taxon>ecological metagenomes</taxon>
    </lineage>
</organism>
<sequence>MGQNHARCLAAMKGVDLVAVVDPDDQRRMSISANYGCEAHASITQLQGIDAAVIAAPTAMHADLGCALLERGIHCLIEKPLAYSREEAQLLIDTADLADTTLQVGHIERFNPAVRQLKELLIGESTIVANASRMSAFSGRVEDIDVVMDLMVHDLDVVLFLLEESTGEVVARGIDGPHGFDHVTVLVSFPSGRLATLTASRITQNLVRKLEITT</sequence>
<proteinExistence type="predicted"/>